<reference evidence="5 6" key="1">
    <citation type="submission" date="2022-06" db="EMBL/GenBank/DDBJ databases">
        <title>Endosaccharibacter gen. nov., sp. nov., endophytic bacteria isolated from sugarcane.</title>
        <authorList>
            <person name="Pitiwittayakul N."/>
            <person name="Yukphan P."/>
            <person name="Charoenyingcharoen P."/>
            <person name="Tanasupawat S."/>
        </authorList>
    </citation>
    <scope>NUCLEOTIDE SEQUENCE [LARGE SCALE GENOMIC DNA]</scope>
    <source>
        <strain evidence="5 6">KSS8</strain>
    </source>
</reference>
<dbReference type="Gene3D" id="3.90.550.10">
    <property type="entry name" value="Spore Coat Polysaccharide Biosynthesis Protein SpsA, Chain A"/>
    <property type="match status" value="1"/>
</dbReference>
<organism evidence="5 6">
    <name type="scientific">Endosaccharibacter trunci</name>
    <dbReference type="NCBI Taxonomy" id="2812733"/>
    <lineage>
        <taxon>Bacteria</taxon>
        <taxon>Pseudomonadati</taxon>
        <taxon>Pseudomonadota</taxon>
        <taxon>Alphaproteobacteria</taxon>
        <taxon>Acetobacterales</taxon>
        <taxon>Acetobacteraceae</taxon>
        <taxon>Endosaccharibacter</taxon>
    </lineage>
</organism>
<accession>A0ABT1W9M2</accession>
<dbReference type="Pfam" id="PF02709">
    <property type="entry name" value="Glyco_transf_7C"/>
    <property type="match status" value="1"/>
</dbReference>
<dbReference type="InterPro" id="IPR029044">
    <property type="entry name" value="Nucleotide-diphossugar_trans"/>
</dbReference>
<dbReference type="SUPFAM" id="SSF53448">
    <property type="entry name" value="Nucleotide-diphospho-sugar transferases"/>
    <property type="match status" value="1"/>
</dbReference>
<evidence type="ECO:0000313" key="6">
    <source>
        <dbReference type="Proteomes" id="UP001524587"/>
    </source>
</evidence>
<comment type="similarity">
    <text evidence="1">Belongs to the glycosyltransferase 2 family.</text>
</comment>
<dbReference type="PANTHER" id="PTHR43179:SF12">
    <property type="entry name" value="GALACTOFURANOSYLTRANSFERASE GLFT2"/>
    <property type="match status" value="1"/>
</dbReference>
<keyword evidence="2 5" id="KW-0328">Glycosyltransferase</keyword>
<sequence length="286" mass="31793">MPAPVSVLTLVRGRALPFERLVEGLCRQNVLPDRLVVAFMQDNPPALPPTPFPVSLVQVPGEPMPLAAARNRAAEAGGDGLLIFLDVDCIPSPELVRALTSAAEAHRGLLLGDVLYLPQGGADHDRSPARLDRLGERHPARPVLASGEIRPEPDHGALWGLCFALPASLWHRAGGMDERYAGYGAEETDFAARLARLGTDVHWVADARAWHQYHPVHVPPLQHFDHIVRNARIFRETWGRWCMEYWLGQFRDRGLVDWTDTELRVRRRPTEAECAAALASAEKRFS</sequence>
<evidence type="ECO:0000256" key="2">
    <source>
        <dbReference type="ARBA" id="ARBA00022676"/>
    </source>
</evidence>
<keyword evidence="3" id="KW-0808">Transferase</keyword>
<name>A0ABT1W9M2_9PROT</name>
<dbReference type="EMBL" id="JAMSKV010000014">
    <property type="protein sequence ID" value="MCQ8279591.1"/>
    <property type="molecule type" value="Genomic_DNA"/>
</dbReference>
<feature type="domain" description="Galactosyltransferase C-terminal" evidence="4">
    <location>
        <begin position="157"/>
        <end position="206"/>
    </location>
</feature>
<proteinExistence type="inferred from homology"/>
<gene>
    <name evidence="5" type="ORF">NFI95_14195</name>
</gene>
<dbReference type="Proteomes" id="UP001524587">
    <property type="component" value="Unassembled WGS sequence"/>
</dbReference>
<dbReference type="RefSeq" id="WP_422865080.1">
    <property type="nucleotide sequence ID" value="NZ_JAMSKV010000014.1"/>
</dbReference>
<protein>
    <submittedName>
        <fullName evidence="5">Galactosyltransferase-related protein</fullName>
    </submittedName>
</protein>
<comment type="caution">
    <text evidence="5">The sequence shown here is derived from an EMBL/GenBank/DDBJ whole genome shotgun (WGS) entry which is preliminary data.</text>
</comment>
<evidence type="ECO:0000259" key="4">
    <source>
        <dbReference type="Pfam" id="PF02709"/>
    </source>
</evidence>
<evidence type="ECO:0000256" key="1">
    <source>
        <dbReference type="ARBA" id="ARBA00006739"/>
    </source>
</evidence>
<dbReference type="PANTHER" id="PTHR43179">
    <property type="entry name" value="RHAMNOSYLTRANSFERASE WBBL"/>
    <property type="match status" value="1"/>
</dbReference>
<keyword evidence="6" id="KW-1185">Reference proteome</keyword>
<dbReference type="InterPro" id="IPR027791">
    <property type="entry name" value="Galactosyl_T_C"/>
</dbReference>
<dbReference type="GO" id="GO:0016757">
    <property type="term" value="F:glycosyltransferase activity"/>
    <property type="evidence" value="ECO:0007669"/>
    <property type="project" value="UniProtKB-KW"/>
</dbReference>
<evidence type="ECO:0000313" key="5">
    <source>
        <dbReference type="EMBL" id="MCQ8279591.1"/>
    </source>
</evidence>
<evidence type="ECO:0000256" key="3">
    <source>
        <dbReference type="ARBA" id="ARBA00022679"/>
    </source>
</evidence>